<name>A0A9D1EL22_9FIRM</name>
<gene>
    <name evidence="1" type="ORF">IAB98_09420</name>
</gene>
<protein>
    <submittedName>
        <fullName evidence="1">Peptidoglycan-binding protein</fullName>
    </submittedName>
</protein>
<reference evidence="1" key="2">
    <citation type="journal article" date="2021" name="PeerJ">
        <title>Extensive microbial diversity within the chicken gut microbiome revealed by metagenomics and culture.</title>
        <authorList>
            <person name="Gilroy R."/>
            <person name="Ravi A."/>
            <person name="Getino M."/>
            <person name="Pursley I."/>
            <person name="Horton D.L."/>
            <person name="Alikhan N.F."/>
            <person name="Baker D."/>
            <person name="Gharbi K."/>
            <person name="Hall N."/>
            <person name="Watson M."/>
            <person name="Adriaenssens E.M."/>
            <person name="Foster-Nyarko E."/>
            <person name="Jarju S."/>
            <person name="Secka A."/>
            <person name="Antonio M."/>
            <person name="Oren A."/>
            <person name="Chaudhuri R.R."/>
            <person name="La Ragione R."/>
            <person name="Hildebrand F."/>
            <person name="Pallen M.J."/>
        </authorList>
    </citation>
    <scope>NUCLEOTIDE SEQUENCE</scope>
    <source>
        <strain evidence="1">ChiSxjej1B13-7041</strain>
    </source>
</reference>
<comment type="caution">
    <text evidence="1">The sequence shown here is derived from an EMBL/GenBank/DDBJ whole genome shotgun (WGS) entry which is preliminary data.</text>
</comment>
<organism evidence="1 2">
    <name type="scientific">Candidatus Egerieimonas intestinavium</name>
    <dbReference type="NCBI Taxonomy" id="2840777"/>
    <lineage>
        <taxon>Bacteria</taxon>
        <taxon>Bacillati</taxon>
        <taxon>Bacillota</taxon>
        <taxon>Clostridia</taxon>
        <taxon>Lachnospirales</taxon>
        <taxon>Lachnospiraceae</taxon>
        <taxon>Lachnospiraceae incertae sedis</taxon>
        <taxon>Candidatus Egerieimonas</taxon>
    </lineage>
</organism>
<reference evidence="1" key="1">
    <citation type="submission" date="2020-10" db="EMBL/GenBank/DDBJ databases">
        <authorList>
            <person name="Gilroy R."/>
        </authorList>
    </citation>
    <scope>NUCLEOTIDE SEQUENCE</scope>
    <source>
        <strain evidence="1">ChiSxjej1B13-7041</strain>
    </source>
</reference>
<evidence type="ECO:0000313" key="2">
    <source>
        <dbReference type="Proteomes" id="UP000886841"/>
    </source>
</evidence>
<dbReference type="Proteomes" id="UP000886841">
    <property type="component" value="Unassembled WGS sequence"/>
</dbReference>
<dbReference type="EMBL" id="DVHU01000083">
    <property type="protein sequence ID" value="HIR93622.1"/>
    <property type="molecule type" value="Genomic_DNA"/>
</dbReference>
<proteinExistence type="predicted"/>
<accession>A0A9D1EL22</accession>
<feature type="non-terminal residue" evidence="1">
    <location>
        <position position="364"/>
    </location>
</feature>
<sequence length="364" mass="41540">MGKILRMMQENSQERGKLQISVNSTVRNRPIAGARIAISYTGDPGNTLEELVTDESGQTQQVELPTPPLEYSMEPSEYQPYAEYTLRITREGYEPVDITGTEVMSGTLALQPVSMEPETPEENFDRIVIPAHTLFGEYPEKIPEDEIKPVDESGEIVLSRVVVPEFVVVHDGTPDDTTAQNYYVRYRDYIKNVASSEIYSTWSENTIRANVLAIMSFTLNRVYTEWYRNKGYDFTITSSTAFDHKWMPGRNIFENISRIVDELFSNYLSRPNVRQPILTQYCDGQRVKCPQWMSQWGSKYLGDQGYTPIEILRYYYGDNMYINTAEEIAGIPASWPGENLDIGSSGEKVRQMQEQLNTIAGAYP</sequence>
<dbReference type="AlphaFoldDB" id="A0A9D1EL22"/>
<evidence type="ECO:0000313" key="1">
    <source>
        <dbReference type="EMBL" id="HIR93622.1"/>
    </source>
</evidence>